<keyword evidence="7" id="KW-1185">Reference proteome</keyword>
<dbReference type="NCBIfam" id="TIGR02644">
    <property type="entry name" value="Y_phosphoryl"/>
    <property type="match status" value="1"/>
</dbReference>
<dbReference type="AlphaFoldDB" id="A0A0K8P952"/>
<dbReference type="InterPro" id="IPR000312">
    <property type="entry name" value="Glycosyl_Trfase_fam3"/>
</dbReference>
<name>A0A0K8P952_9CHLR</name>
<dbReference type="Gene3D" id="3.40.1030.10">
    <property type="entry name" value="Nucleoside phosphorylase/phosphoribosyltransferase catalytic domain"/>
    <property type="match status" value="1"/>
</dbReference>
<dbReference type="GO" id="GO:0006213">
    <property type="term" value="P:pyrimidine nucleoside metabolic process"/>
    <property type="evidence" value="ECO:0007669"/>
    <property type="project" value="InterPro"/>
</dbReference>
<dbReference type="SMART" id="SM00941">
    <property type="entry name" value="PYNP_C"/>
    <property type="match status" value="1"/>
</dbReference>
<dbReference type="InterPro" id="IPR000053">
    <property type="entry name" value="Thymidine/pyrmidine_PPase"/>
</dbReference>
<dbReference type="InterPro" id="IPR017459">
    <property type="entry name" value="Glycosyl_Trfase_fam3_N_dom"/>
</dbReference>
<accession>A0A0K8P952</accession>
<sequence>MNAVDIIIKKRDGEELTNDEIAFFIRGYTQGDIPDYQAAAWAMAILCKGMTDVETAALTRAMAQSGEMLSLEEVVNGIKVNQAVDKHSTGGVGDKTTLIVQPIVTSCGLAVAKMSGRGLGYSGGTIDKLESIPGMRLNLTKDEFLQQYLTYHTVLSGQSADLAPADGKMYALRDVTGTVPAMPLIASSIMSKKLAVGTHAILLDVKVGCGAFMENLEDATKLAKLMVAIGKNNGRFVKAELSDMNQPLGFAVGNILEVKEAVALLRGEPAAPDLREHCIESSAILLMMGQKADTKEQARIMVEDALNSGKAFESLKQLVSLQKGDISYLDNLEKFPKAPVIRVVSAPKTGWLSEINARIIGETSVDLGAGRIKKTDSIDHRVGIIVHHKVGDRITQGEPLFTIHAHSDDSCYNAEKKLSSAVQYSDTPCERLPQFYGLIE</sequence>
<dbReference type="Pfam" id="PF02885">
    <property type="entry name" value="Glycos_trans_3N"/>
    <property type="match status" value="1"/>
</dbReference>
<dbReference type="Gene3D" id="1.20.970.10">
    <property type="entry name" value="Transferase, Pyrimidine Nucleoside Phosphorylase, Chain C"/>
    <property type="match status" value="1"/>
</dbReference>
<dbReference type="InterPro" id="IPR036566">
    <property type="entry name" value="PYNP-like_C_sf"/>
</dbReference>
<dbReference type="Proteomes" id="UP000053370">
    <property type="component" value="Unassembled WGS sequence"/>
</dbReference>
<dbReference type="PATRIC" id="fig|1678840.3.peg.113"/>
<dbReference type="Pfam" id="PF07831">
    <property type="entry name" value="PYNP_C"/>
    <property type="match status" value="1"/>
</dbReference>
<dbReference type="InterPro" id="IPR013102">
    <property type="entry name" value="PYNP_C"/>
</dbReference>
<evidence type="ECO:0000313" key="7">
    <source>
        <dbReference type="Proteomes" id="UP000053370"/>
    </source>
</evidence>
<dbReference type="GO" id="GO:0005829">
    <property type="term" value="C:cytosol"/>
    <property type="evidence" value="ECO:0007669"/>
    <property type="project" value="TreeGrafter"/>
</dbReference>
<feature type="domain" description="Pyrimidine nucleoside phosphorylase C-terminal" evidence="5">
    <location>
        <begin position="351"/>
        <end position="425"/>
    </location>
</feature>
<protein>
    <submittedName>
        <fullName evidence="6">Pyrimidine-nucleoside phosphorylase</fullName>
    </submittedName>
</protein>
<dbReference type="SUPFAM" id="SSF54680">
    <property type="entry name" value="Pyrimidine nucleoside phosphorylase C-terminal domain"/>
    <property type="match status" value="1"/>
</dbReference>
<dbReference type="EMBL" id="DF968179">
    <property type="protein sequence ID" value="GAP39172.1"/>
    <property type="molecule type" value="Genomic_DNA"/>
</dbReference>
<evidence type="ECO:0000256" key="2">
    <source>
        <dbReference type="ARBA" id="ARBA00011738"/>
    </source>
</evidence>
<dbReference type="FunFam" id="3.40.1030.10:FF:000003">
    <property type="entry name" value="Pyrimidine-nucleoside phosphorylase"/>
    <property type="match status" value="1"/>
</dbReference>
<dbReference type="OrthoDB" id="9763887at2"/>
<evidence type="ECO:0000259" key="5">
    <source>
        <dbReference type="SMART" id="SM00941"/>
    </source>
</evidence>
<dbReference type="GO" id="GO:0006206">
    <property type="term" value="P:pyrimidine nucleobase metabolic process"/>
    <property type="evidence" value="ECO:0007669"/>
    <property type="project" value="InterPro"/>
</dbReference>
<keyword evidence="4" id="KW-0808">Transferase</keyword>
<dbReference type="SUPFAM" id="SSF52418">
    <property type="entry name" value="Nucleoside phosphorylase/phosphoribosyltransferase catalytic domain"/>
    <property type="match status" value="1"/>
</dbReference>
<proteinExistence type="inferred from homology"/>
<dbReference type="PANTHER" id="PTHR10515:SF0">
    <property type="entry name" value="THYMIDINE PHOSPHORYLASE"/>
    <property type="match status" value="1"/>
</dbReference>
<dbReference type="GO" id="GO:0004645">
    <property type="term" value="F:1,4-alpha-oligoglucan phosphorylase activity"/>
    <property type="evidence" value="ECO:0007669"/>
    <property type="project" value="InterPro"/>
</dbReference>
<keyword evidence="3" id="KW-0328">Glycosyltransferase</keyword>
<dbReference type="GO" id="GO:0009032">
    <property type="term" value="F:thymidine phosphorylase activity"/>
    <property type="evidence" value="ECO:0007669"/>
    <property type="project" value="TreeGrafter"/>
</dbReference>
<evidence type="ECO:0000256" key="4">
    <source>
        <dbReference type="ARBA" id="ARBA00022679"/>
    </source>
</evidence>
<comment type="similarity">
    <text evidence="1">Belongs to the thymidine/pyrimidine-nucleoside phosphorylase family.</text>
</comment>
<reference evidence="6" key="1">
    <citation type="journal article" date="2015" name="Genome Announc.">
        <title>Draft Genome Sequence of Anaerolineae Strain TC1, a Novel Isolate from a Methanogenic Wastewater Treatment System.</title>
        <authorList>
            <person name="Matsuura N."/>
            <person name="Tourlousse D.M."/>
            <person name="Sun L."/>
            <person name="Toyonaga M."/>
            <person name="Kuroda K."/>
            <person name="Ohashi A."/>
            <person name="Cruz R."/>
            <person name="Yamaguchi T."/>
            <person name="Sekiguchi Y."/>
        </authorList>
    </citation>
    <scope>NUCLEOTIDE SEQUENCE [LARGE SCALE GENOMIC DNA]</scope>
    <source>
        <strain evidence="6">TC1</strain>
    </source>
</reference>
<dbReference type="InterPro" id="IPR035902">
    <property type="entry name" value="Nuc_phospho_transferase"/>
</dbReference>
<dbReference type="PANTHER" id="PTHR10515">
    <property type="entry name" value="THYMIDINE PHOSPHORYLASE"/>
    <property type="match status" value="1"/>
</dbReference>
<dbReference type="Pfam" id="PF00591">
    <property type="entry name" value="Glycos_transf_3"/>
    <property type="match status" value="1"/>
</dbReference>
<dbReference type="Gene3D" id="3.90.1170.30">
    <property type="entry name" value="Pyrimidine nucleoside phosphorylase-like, C-terminal domain"/>
    <property type="match status" value="1"/>
</dbReference>
<comment type="subunit">
    <text evidence="2">Homodimer.</text>
</comment>
<dbReference type="PIRSF" id="PIRSF000478">
    <property type="entry name" value="TP_PyNP"/>
    <property type="match status" value="1"/>
</dbReference>
<evidence type="ECO:0000256" key="1">
    <source>
        <dbReference type="ARBA" id="ARBA00006915"/>
    </source>
</evidence>
<organism evidence="6">
    <name type="scientific">Flexilinea flocculi</name>
    <dbReference type="NCBI Taxonomy" id="1678840"/>
    <lineage>
        <taxon>Bacteria</taxon>
        <taxon>Bacillati</taxon>
        <taxon>Chloroflexota</taxon>
        <taxon>Anaerolineae</taxon>
        <taxon>Anaerolineales</taxon>
        <taxon>Anaerolineaceae</taxon>
        <taxon>Flexilinea</taxon>
    </lineage>
</organism>
<dbReference type="SUPFAM" id="SSF47648">
    <property type="entry name" value="Nucleoside phosphorylase/phosphoribosyltransferase N-terminal domain"/>
    <property type="match status" value="1"/>
</dbReference>
<dbReference type="NCBIfam" id="NF004490">
    <property type="entry name" value="PRK05820.1"/>
    <property type="match status" value="1"/>
</dbReference>
<dbReference type="InterPro" id="IPR018090">
    <property type="entry name" value="Pyrmidine_PPas_bac/euk"/>
</dbReference>
<evidence type="ECO:0000313" key="6">
    <source>
        <dbReference type="EMBL" id="GAP39172.1"/>
    </source>
</evidence>
<dbReference type="InterPro" id="IPR036320">
    <property type="entry name" value="Glycosyl_Trfase_fam3_N_dom_sf"/>
</dbReference>
<dbReference type="STRING" id="1678840.ATC1_1191"/>
<dbReference type="RefSeq" id="WP_062276975.1">
    <property type="nucleotide sequence ID" value="NZ_DF968179.1"/>
</dbReference>
<evidence type="ECO:0000256" key="3">
    <source>
        <dbReference type="ARBA" id="ARBA00022676"/>
    </source>
</evidence>
<gene>
    <name evidence="6" type="ORF">ATC1_1191</name>
</gene>